<dbReference type="Pfam" id="PF03992">
    <property type="entry name" value="ABM"/>
    <property type="match status" value="1"/>
</dbReference>
<dbReference type="SUPFAM" id="SSF54909">
    <property type="entry name" value="Dimeric alpha+beta barrel"/>
    <property type="match status" value="1"/>
</dbReference>
<dbReference type="OrthoDB" id="1494254at2"/>
<reference evidence="3 4" key="1">
    <citation type="submission" date="2018-12" db="EMBL/GenBank/DDBJ databases">
        <title>Deinococcus radiophilus ATCC 27603 genome sequencing and assembly.</title>
        <authorList>
            <person name="Maclea K.S."/>
            <person name="Maynard C.R."/>
        </authorList>
    </citation>
    <scope>NUCLEOTIDE SEQUENCE [LARGE SCALE GENOMIC DNA]</scope>
    <source>
        <strain evidence="3 4">ATCC 27603</strain>
    </source>
</reference>
<evidence type="ECO:0000313" key="3">
    <source>
        <dbReference type="EMBL" id="RTR29370.1"/>
    </source>
</evidence>
<accession>A0A431W1J8</accession>
<proteinExistence type="predicted"/>
<dbReference type="RefSeq" id="WP_126351281.1">
    <property type="nucleotide sequence ID" value="NZ_CP086380.1"/>
</dbReference>
<dbReference type="Gene3D" id="3.30.70.100">
    <property type="match status" value="1"/>
</dbReference>
<dbReference type="PANTHER" id="PTHR40057">
    <property type="entry name" value="SLR1162 PROTEIN"/>
    <property type="match status" value="1"/>
</dbReference>
<keyword evidence="3" id="KW-0560">Oxidoreductase</keyword>
<evidence type="ECO:0000259" key="2">
    <source>
        <dbReference type="Pfam" id="PF03992"/>
    </source>
</evidence>
<dbReference type="InterPro" id="IPR038762">
    <property type="entry name" value="ABM_predict"/>
</dbReference>
<sequence length="187" mass="20867">MSEPAAPLMYSDPISLVIRRRVRPGQEEAYEGLVSEVGRQMASLPGYLGSGVVRPAPGERDYTLIARFSSAAAARAWEESPRRAEWLRRLDDVVEEQVSFEKQPGLELWFTAPPAQPVPQPPRWKTALLILAVLFPVAQAMGWLLAPHFLTWPPLLKALLQSAVVVTLMTYLLMPLATRLAGNWLKQ</sequence>
<keyword evidence="3" id="KW-0503">Monooxygenase</keyword>
<name>A0A431W1J8_9DEIO</name>
<dbReference type="InterPro" id="IPR011008">
    <property type="entry name" value="Dimeric_a/b-barrel"/>
</dbReference>
<dbReference type="InterPro" id="IPR007138">
    <property type="entry name" value="ABM_dom"/>
</dbReference>
<dbReference type="GO" id="GO:0004497">
    <property type="term" value="F:monooxygenase activity"/>
    <property type="evidence" value="ECO:0007669"/>
    <property type="project" value="UniProtKB-KW"/>
</dbReference>
<dbReference type="EMBL" id="RXPE01000004">
    <property type="protein sequence ID" value="RTR29370.1"/>
    <property type="molecule type" value="Genomic_DNA"/>
</dbReference>
<feature type="transmembrane region" description="Helical" evidence="1">
    <location>
        <begin position="127"/>
        <end position="146"/>
    </location>
</feature>
<feature type="transmembrane region" description="Helical" evidence="1">
    <location>
        <begin position="158"/>
        <end position="177"/>
    </location>
</feature>
<gene>
    <name evidence="3" type="ORF">EJ104_02985</name>
</gene>
<dbReference type="PANTHER" id="PTHR40057:SF1">
    <property type="entry name" value="SLR1162 PROTEIN"/>
    <property type="match status" value="1"/>
</dbReference>
<protein>
    <submittedName>
        <fullName evidence="3">Antibiotic biosynthesis monooxygenase</fullName>
    </submittedName>
</protein>
<comment type="caution">
    <text evidence="3">The sequence shown here is derived from an EMBL/GenBank/DDBJ whole genome shotgun (WGS) entry which is preliminary data.</text>
</comment>
<keyword evidence="4" id="KW-1185">Reference proteome</keyword>
<dbReference type="AlphaFoldDB" id="A0A431W1J8"/>
<organism evidence="3 4">
    <name type="scientific">Deinococcus radiophilus</name>
    <dbReference type="NCBI Taxonomy" id="32062"/>
    <lineage>
        <taxon>Bacteria</taxon>
        <taxon>Thermotogati</taxon>
        <taxon>Deinococcota</taxon>
        <taxon>Deinococci</taxon>
        <taxon>Deinococcales</taxon>
        <taxon>Deinococcaceae</taxon>
        <taxon>Deinococcus</taxon>
    </lineage>
</organism>
<dbReference type="Proteomes" id="UP000277766">
    <property type="component" value="Unassembled WGS sequence"/>
</dbReference>
<keyword evidence="1" id="KW-0472">Membrane</keyword>
<evidence type="ECO:0000256" key="1">
    <source>
        <dbReference type="SAM" id="Phobius"/>
    </source>
</evidence>
<evidence type="ECO:0000313" key="4">
    <source>
        <dbReference type="Proteomes" id="UP000277766"/>
    </source>
</evidence>
<feature type="domain" description="ABM" evidence="2">
    <location>
        <begin position="13"/>
        <end position="86"/>
    </location>
</feature>
<keyword evidence="1" id="KW-0812">Transmembrane</keyword>
<keyword evidence="1" id="KW-1133">Transmembrane helix</keyword>